<dbReference type="InterPro" id="IPR038765">
    <property type="entry name" value="Papain-like_cys_pep_sf"/>
</dbReference>
<evidence type="ECO:0000313" key="9">
    <source>
        <dbReference type="Proteomes" id="UP000824890"/>
    </source>
</evidence>
<dbReference type="InterPro" id="IPR003653">
    <property type="entry name" value="Peptidase_C48_C"/>
</dbReference>
<evidence type="ECO:0000256" key="2">
    <source>
        <dbReference type="ARBA" id="ARBA00022670"/>
    </source>
</evidence>
<protein>
    <recommendedName>
        <fullName evidence="10">Ubiquitin-like protease family profile domain-containing protein</fullName>
    </recommendedName>
</protein>
<evidence type="ECO:0000256" key="1">
    <source>
        <dbReference type="ARBA" id="ARBA00005234"/>
    </source>
</evidence>
<name>A0ABQ8BBU0_BRANA</name>
<evidence type="ECO:0000256" key="5">
    <source>
        <dbReference type="SAM" id="SignalP"/>
    </source>
</evidence>
<keyword evidence="3" id="KW-0378">Hydrolase</keyword>
<keyword evidence="5" id="KW-0732">Signal</keyword>
<dbReference type="Pfam" id="PF02902">
    <property type="entry name" value="Peptidase_C48"/>
    <property type="match status" value="1"/>
</dbReference>
<comment type="caution">
    <text evidence="8">The sequence shown here is derived from an EMBL/GenBank/DDBJ whole genome shotgun (WGS) entry which is preliminary data.</text>
</comment>
<dbReference type="EMBL" id="JAGKQM010000011">
    <property type="protein sequence ID" value="KAH0902281.1"/>
    <property type="molecule type" value="Genomic_DNA"/>
</dbReference>
<feature type="domain" description="DUF1985" evidence="7">
    <location>
        <begin position="75"/>
        <end position="138"/>
    </location>
</feature>
<feature type="compositionally biased region" description="Polar residues" evidence="4">
    <location>
        <begin position="908"/>
        <end position="918"/>
    </location>
</feature>
<dbReference type="Pfam" id="PF09331">
    <property type="entry name" value="DUF1985"/>
    <property type="match status" value="1"/>
</dbReference>
<accession>A0ABQ8BBU0</accession>
<evidence type="ECO:0000313" key="8">
    <source>
        <dbReference type="EMBL" id="KAH0902281.1"/>
    </source>
</evidence>
<reference evidence="8 9" key="1">
    <citation type="submission" date="2021-05" db="EMBL/GenBank/DDBJ databases">
        <title>Genome Assembly of Synthetic Allotetraploid Brassica napus Reveals Homoeologous Exchanges between Subgenomes.</title>
        <authorList>
            <person name="Davis J.T."/>
        </authorList>
    </citation>
    <scope>NUCLEOTIDE SEQUENCE [LARGE SCALE GENOMIC DNA]</scope>
    <source>
        <strain evidence="9">cv. Da-Ae</strain>
        <tissue evidence="8">Seedling</tissue>
    </source>
</reference>
<gene>
    <name evidence="8" type="ORF">HID58_041784</name>
</gene>
<evidence type="ECO:0008006" key="10">
    <source>
        <dbReference type="Google" id="ProtNLM"/>
    </source>
</evidence>
<feature type="region of interest" description="Disordered" evidence="4">
    <location>
        <begin position="353"/>
        <end position="390"/>
    </location>
</feature>
<evidence type="ECO:0000256" key="3">
    <source>
        <dbReference type="ARBA" id="ARBA00022801"/>
    </source>
</evidence>
<keyword evidence="2" id="KW-0645">Protease</keyword>
<feature type="compositionally biased region" description="Polar residues" evidence="4">
    <location>
        <begin position="373"/>
        <end position="390"/>
    </location>
</feature>
<comment type="similarity">
    <text evidence="1">Belongs to the peptidase C48 family.</text>
</comment>
<feature type="chain" id="PRO_5045200695" description="Ubiquitin-like protease family profile domain-containing protein" evidence="5">
    <location>
        <begin position="30"/>
        <end position="918"/>
    </location>
</feature>
<evidence type="ECO:0000259" key="6">
    <source>
        <dbReference type="Pfam" id="PF02902"/>
    </source>
</evidence>
<feature type="signal peptide" evidence="5">
    <location>
        <begin position="1"/>
        <end position="29"/>
    </location>
</feature>
<dbReference type="PANTHER" id="PTHR48449:SF2">
    <property type="entry name" value="UBIQUITIN-LIKE PROTEASE FAMILY PROFILE DOMAIN-CONTAINING PROTEIN"/>
    <property type="match status" value="1"/>
</dbReference>
<evidence type="ECO:0000256" key="4">
    <source>
        <dbReference type="SAM" id="MobiDB-lite"/>
    </source>
</evidence>
<feature type="region of interest" description="Disordered" evidence="4">
    <location>
        <begin position="887"/>
        <end position="918"/>
    </location>
</feature>
<dbReference type="PANTHER" id="PTHR48449">
    <property type="entry name" value="DUF1985 DOMAIN-CONTAINING PROTEIN"/>
    <property type="match status" value="1"/>
</dbReference>
<keyword evidence="9" id="KW-1185">Reference proteome</keyword>
<feature type="domain" description="Ubiquitin-like protease family profile" evidence="6">
    <location>
        <begin position="510"/>
        <end position="658"/>
    </location>
</feature>
<dbReference type="InterPro" id="IPR015410">
    <property type="entry name" value="DUF1985"/>
</dbReference>
<dbReference type="SUPFAM" id="SSF54001">
    <property type="entry name" value="Cysteine proteinases"/>
    <property type="match status" value="1"/>
</dbReference>
<dbReference type="Proteomes" id="UP000824890">
    <property type="component" value="Unassembled WGS sequence"/>
</dbReference>
<organism evidence="8 9">
    <name type="scientific">Brassica napus</name>
    <name type="common">Rape</name>
    <dbReference type="NCBI Taxonomy" id="3708"/>
    <lineage>
        <taxon>Eukaryota</taxon>
        <taxon>Viridiplantae</taxon>
        <taxon>Streptophyta</taxon>
        <taxon>Embryophyta</taxon>
        <taxon>Tracheophyta</taxon>
        <taxon>Spermatophyta</taxon>
        <taxon>Magnoliopsida</taxon>
        <taxon>eudicotyledons</taxon>
        <taxon>Gunneridae</taxon>
        <taxon>Pentapetalae</taxon>
        <taxon>rosids</taxon>
        <taxon>malvids</taxon>
        <taxon>Brassicales</taxon>
        <taxon>Brassicaceae</taxon>
        <taxon>Brassiceae</taxon>
        <taxon>Brassica</taxon>
    </lineage>
</organism>
<proteinExistence type="inferred from homology"/>
<evidence type="ECO:0000259" key="7">
    <source>
        <dbReference type="Pfam" id="PF09331"/>
    </source>
</evidence>
<sequence>MRFALIFKVYEANWVLQLWRLIIAQMVSARLVDHPDSPEEEEMRPIPYMMFAAGEEPVGVRRKMKLKLLGNLLLLKTKKKHGTWFRYAGKSVWFSLREFAIVTGLPCHKFPQKSKMKLKKTISEKPYWPALFGKVEVIVHSILDDEPLKPIDAGNLVYSDEEQESRVDNLVEGINCKINYNYDSLHGGMRKIDVECMRQSSKGSAKSKKANNSQYNVEAIDPSYIAAIRKSNRVESNQKDACSRMDEMEGRVVRQVESVLVKFKEDMINCVKDMVSALCKDYFGAHEVPQYVPTPVPNDVSGPKKHTTPVADLNAVTIRNVLRNLSEYSTPPRSTRMSQIISYTLFLDENLTPTKKDNDGSGYECVTPVPENGAQSANSENRARQSSFQQSLELHKRQALNLADEPSFSLGLTQEEQSLGVVNVLGAEDELADLLPAINVADNIEESQLSRKSKRQKTVPSGLVETDQCGPHLLSRLRESQKFIFLLDDMSDMERKFEKLSSNLNRNSRIGEGNPLHCLETKIVPAIIRNYPKFRKSTNKEEYNFPTVLRDVFPTKGDPNHHPTRYYFPFNVENKHWVGICFDVGCGYITILDCATSLHKDASIEKYLSPVVQMLPYLARFACQDIGEDPVIQCFDVSRPKSVAQISETCDSGLMSLILMATRAVFGMEACKSIKTEVLTDEGKKAAILAYEFKISLDLIFNLFAFVVYKLWSYFMIIMQFKYLPATISTKMSTPLPVLLFHGAWRRNDDGYWIFQRKPSDLGYRVLIKPTETFEGLETIIRDRYNLKPETPLSLAYHRPEWLLEPEGTRTPPTPITKTSECRTDALHVAYYQFLSETTFSVGGATFVFRGLTEREIISSKEVLEEIFNEQELVGIYRAHLGIEKAKHDRRGNGASGSGSAAPVANEESCSSPSGSDA</sequence>